<protein>
    <recommendedName>
        <fullName evidence="7">Mediator of RNA polymerase II transcription subunit 9</fullName>
    </recommendedName>
    <alternativeName>
        <fullName evidence="7">Mediator complex subunit 9</fullName>
    </alternativeName>
</protein>
<keyword evidence="4 7" id="KW-0010">Activator</keyword>
<reference evidence="8" key="1">
    <citation type="journal article" date="2020" name="Nat. Commun.">
        <title>Large-scale genome sequencing of mycorrhizal fungi provides insights into the early evolution of symbiotic traits.</title>
        <authorList>
            <person name="Miyauchi S."/>
            <person name="Kiss E."/>
            <person name="Kuo A."/>
            <person name="Drula E."/>
            <person name="Kohler A."/>
            <person name="Sanchez-Garcia M."/>
            <person name="Morin E."/>
            <person name="Andreopoulos B."/>
            <person name="Barry K.W."/>
            <person name="Bonito G."/>
            <person name="Buee M."/>
            <person name="Carver A."/>
            <person name="Chen C."/>
            <person name="Cichocki N."/>
            <person name="Clum A."/>
            <person name="Culley D."/>
            <person name="Crous P.W."/>
            <person name="Fauchery L."/>
            <person name="Girlanda M."/>
            <person name="Hayes R.D."/>
            <person name="Keri Z."/>
            <person name="LaButti K."/>
            <person name="Lipzen A."/>
            <person name="Lombard V."/>
            <person name="Magnuson J."/>
            <person name="Maillard F."/>
            <person name="Murat C."/>
            <person name="Nolan M."/>
            <person name="Ohm R.A."/>
            <person name="Pangilinan J."/>
            <person name="Pereira M.F."/>
            <person name="Perotto S."/>
            <person name="Peter M."/>
            <person name="Pfister S."/>
            <person name="Riley R."/>
            <person name="Sitrit Y."/>
            <person name="Stielow J.B."/>
            <person name="Szollosi G."/>
            <person name="Zifcakova L."/>
            <person name="Stursova M."/>
            <person name="Spatafora J.W."/>
            <person name="Tedersoo L."/>
            <person name="Vaario L.M."/>
            <person name="Yamada A."/>
            <person name="Yan M."/>
            <person name="Wang P."/>
            <person name="Xu J."/>
            <person name="Bruns T."/>
            <person name="Baldrian P."/>
            <person name="Vilgalys R."/>
            <person name="Dunand C."/>
            <person name="Henrissat B."/>
            <person name="Grigoriev I.V."/>
            <person name="Hibbett D."/>
            <person name="Nagy L.G."/>
            <person name="Martin F.M."/>
        </authorList>
    </citation>
    <scope>NUCLEOTIDE SEQUENCE</scope>
    <source>
        <strain evidence="8">UH-Tt-Lm1</strain>
    </source>
</reference>
<dbReference type="InterPro" id="IPR011425">
    <property type="entry name" value="Med9"/>
</dbReference>
<comment type="subunit">
    <text evidence="7">Component of the Mediator complex.</text>
</comment>
<sequence>MSKDLPISSFDVLLQKLVVVLELSRSGGELTSQARQALLQATNDLKDALSQAKSLINALPGGELCLDEQDEVIDMLERLKQAKK</sequence>
<dbReference type="OrthoDB" id="2563275at2759"/>
<name>A0A9P6HH94_9AGAM</name>
<comment type="subcellular location">
    <subcellularLocation>
        <location evidence="1 7">Nucleus</location>
    </subcellularLocation>
</comment>
<proteinExistence type="inferred from homology"/>
<reference evidence="8" key="2">
    <citation type="submission" date="2020-11" db="EMBL/GenBank/DDBJ databases">
        <authorList>
            <consortium name="DOE Joint Genome Institute"/>
            <person name="Kuo A."/>
            <person name="Miyauchi S."/>
            <person name="Kiss E."/>
            <person name="Drula E."/>
            <person name="Kohler A."/>
            <person name="Sanchez-Garcia M."/>
            <person name="Andreopoulos B."/>
            <person name="Barry K.W."/>
            <person name="Bonito G."/>
            <person name="Buee M."/>
            <person name="Carver A."/>
            <person name="Chen C."/>
            <person name="Cichocki N."/>
            <person name="Clum A."/>
            <person name="Culley D."/>
            <person name="Crous P.W."/>
            <person name="Fauchery L."/>
            <person name="Girlanda M."/>
            <person name="Hayes R."/>
            <person name="Keri Z."/>
            <person name="Labutti K."/>
            <person name="Lipzen A."/>
            <person name="Lombard V."/>
            <person name="Magnuson J."/>
            <person name="Maillard F."/>
            <person name="Morin E."/>
            <person name="Murat C."/>
            <person name="Nolan M."/>
            <person name="Ohm R."/>
            <person name="Pangilinan J."/>
            <person name="Pereira M."/>
            <person name="Perotto S."/>
            <person name="Peter M."/>
            <person name="Riley R."/>
            <person name="Sitrit Y."/>
            <person name="Stielow B."/>
            <person name="Szollosi G."/>
            <person name="Zifcakova L."/>
            <person name="Stursova M."/>
            <person name="Spatafora J.W."/>
            <person name="Tedersoo L."/>
            <person name="Vaario L.-M."/>
            <person name="Yamada A."/>
            <person name="Yan M."/>
            <person name="Wang P."/>
            <person name="Xu J."/>
            <person name="Bruns T."/>
            <person name="Baldrian P."/>
            <person name="Vilgalys R."/>
            <person name="Henrissat B."/>
            <person name="Grigoriev I.V."/>
            <person name="Hibbett D."/>
            <person name="Nagy L.G."/>
            <person name="Martin F.M."/>
        </authorList>
    </citation>
    <scope>NUCLEOTIDE SEQUENCE</scope>
    <source>
        <strain evidence="8">UH-Tt-Lm1</strain>
    </source>
</reference>
<comment type="function">
    <text evidence="7">Component of the Mediator complex, a coactivator involved in the regulated transcription of nearly all RNA polymerase II-dependent genes. Mediator functions as a bridge to convey information from gene-specific regulatory proteins to the basal RNA polymerase II transcription machinery. Mediator is recruited to promoters by direct interactions with regulatory proteins and serves as a scaffold for the assembly of a functional preinitiation complex with RNA polymerase II and the general transcription factors.</text>
</comment>
<accession>A0A9P6HH94</accession>
<keyword evidence="9" id="KW-1185">Reference proteome</keyword>
<comment type="caution">
    <text evidence="8">The sequence shown here is derived from an EMBL/GenBank/DDBJ whole genome shotgun (WGS) entry which is preliminary data.</text>
</comment>
<dbReference type="EMBL" id="WIUZ02000005">
    <property type="protein sequence ID" value="KAF9787037.1"/>
    <property type="molecule type" value="Genomic_DNA"/>
</dbReference>
<dbReference type="GO" id="GO:0006357">
    <property type="term" value="P:regulation of transcription by RNA polymerase II"/>
    <property type="evidence" value="ECO:0007669"/>
    <property type="project" value="InterPro"/>
</dbReference>
<evidence type="ECO:0000313" key="9">
    <source>
        <dbReference type="Proteomes" id="UP000736335"/>
    </source>
</evidence>
<evidence type="ECO:0000256" key="2">
    <source>
        <dbReference type="ARBA" id="ARBA00008089"/>
    </source>
</evidence>
<dbReference type="Pfam" id="PF07544">
    <property type="entry name" value="Med9"/>
    <property type="match status" value="1"/>
</dbReference>
<dbReference type="GO" id="GO:0016592">
    <property type="term" value="C:mediator complex"/>
    <property type="evidence" value="ECO:0007669"/>
    <property type="project" value="InterPro"/>
</dbReference>
<evidence type="ECO:0000256" key="5">
    <source>
        <dbReference type="ARBA" id="ARBA00023163"/>
    </source>
</evidence>
<evidence type="ECO:0000256" key="4">
    <source>
        <dbReference type="ARBA" id="ARBA00023159"/>
    </source>
</evidence>
<dbReference type="AlphaFoldDB" id="A0A9P6HH94"/>
<dbReference type="GO" id="GO:0003712">
    <property type="term" value="F:transcription coregulator activity"/>
    <property type="evidence" value="ECO:0007669"/>
    <property type="project" value="InterPro"/>
</dbReference>
<evidence type="ECO:0000256" key="3">
    <source>
        <dbReference type="ARBA" id="ARBA00023015"/>
    </source>
</evidence>
<evidence type="ECO:0000256" key="1">
    <source>
        <dbReference type="ARBA" id="ARBA00004123"/>
    </source>
</evidence>
<evidence type="ECO:0000313" key="8">
    <source>
        <dbReference type="EMBL" id="KAF9787037.1"/>
    </source>
</evidence>
<keyword evidence="5 7" id="KW-0804">Transcription</keyword>
<comment type="similarity">
    <text evidence="2 7">Belongs to the Mediator complex subunit 9 family.</text>
</comment>
<organism evidence="8 9">
    <name type="scientific">Thelephora terrestris</name>
    <dbReference type="NCBI Taxonomy" id="56493"/>
    <lineage>
        <taxon>Eukaryota</taxon>
        <taxon>Fungi</taxon>
        <taxon>Dikarya</taxon>
        <taxon>Basidiomycota</taxon>
        <taxon>Agaricomycotina</taxon>
        <taxon>Agaricomycetes</taxon>
        <taxon>Thelephorales</taxon>
        <taxon>Thelephoraceae</taxon>
        <taxon>Thelephora</taxon>
    </lineage>
</organism>
<gene>
    <name evidence="7" type="primary">MED9</name>
    <name evidence="8" type="ORF">BJ322DRAFT_1107121</name>
</gene>
<keyword evidence="6 7" id="KW-0539">Nucleus</keyword>
<evidence type="ECO:0000256" key="7">
    <source>
        <dbReference type="RuleBase" id="RU364145"/>
    </source>
</evidence>
<dbReference type="Proteomes" id="UP000736335">
    <property type="component" value="Unassembled WGS sequence"/>
</dbReference>
<evidence type="ECO:0000256" key="6">
    <source>
        <dbReference type="ARBA" id="ARBA00023242"/>
    </source>
</evidence>
<keyword evidence="3 7" id="KW-0805">Transcription regulation</keyword>